<feature type="domain" description="Protein kinase" evidence="16">
    <location>
        <begin position="638"/>
        <end position="900"/>
    </location>
</feature>
<dbReference type="FunFam" id="1.10.510.10:FF:000054">
    <property type="entry name" value="Mitogen-activated protein kinase kinase kinase 5"/>
    <property type="match status" value="1"/>
</dbReference>
<dbReference type="SMART" id="SM00220">
    <property type="entry name" value="S_TKc"/>
    <property type="match status" value="1"/>
</dbReference>
<evidence type="ECO:0000256" key="1">
    <source>
        <dbReference type="ARBA" id="ARBA00001946"/>
    </source>
</evidence>
<evidence type="ECO:0000256" key="5">
    <source>
        <dbReference type="ARBA" id="ARBA00022679"/>
    </source>
</evidence>
<dbReference type="PROSITE" id="PS00108">
    <property type="entry name" value="PROTEIN_KINASE_ST"/>
    <property type="match status" value="1"/>
</dbReference>
<dbReference type="VEuPathDB" id="VectorBase:PHUM596320"/>
<feature type="binding site" evidence="14">
    <location>
        <position position="667"/>
    </location>
    <ligand>
        <name>ATP</name>
        <dbReference type="ChEBI" id="CHEBI:30616"/>
    </ligand>
</feature>
<dbReference type="Proteomes" id="UP000009046">
    <property type="component" value="Unassembled WGS sequence"/>
</dbReference>
<dbReference type="InterPro" id="IPR001660">
    <property type="entry name" value="SAM"/>
</dbReference>
<evidence type="ECO:0000256" key="9">
    <source>
        <dbReference type="ARBA" id="ARBA00022840"/>
    </source>
</evidence>
<reference evidence="19" key="3">
    <citation type="submission" date="2021-02" db="UniProtKB">
        <authorList>
            <consortium name="EnsemblMetazoa"/>
        </authorList>
    </citation>
    <scope>IDENTIFICATION</scope>
    <source>
        <strain evidence="19">USDA</strain>
    </source>
</reference>
<dbReference type="InterPro" id="IPR011009">
    <property type="entry name" value="Kinase-like_dom_sf"/>
</dbReference>
<evidence type="ECO:0000256" key="7">
    <source>
        <dbReference type="ARBA" id="ARBA00022741"/>
    </source>
</evidence>
<organism>
    <name type="scientific">Pediculus humanus subsp. corporis</name>
    <name type="common">Body louse</name>
    <dbReference type="NCBI Taxonomy" id="121224"/>
    <lineage>
        <taxon>Eukaryota</taxon>
        <taxon>Metazoa</taxon>
        <taxon>Ecdysozoa</taxon>
        <taxon>Arthropoda</taxon>
        <taxon>Hexapoda</taxon>
        <taxon>Insecta</taxon>
        <taxon>Pterygota</taxon>
        <taxon>Neoptera</taxon>
        <taxon>Paraneoptera</taxon>
        <taxon>Psocodea</taxon>
        <taxon>Troctomorpha</taxon>
        <taxon>Phthiraptera</taxon>
        <taxon>Anoplura</taxon>
        <taxon>Pediculidae</taxon>
        <taxon>Pediculus</taxon>
    </lineage>
</organism>
<comment type="catalytic activity">
    <reaction evidence="12">
        <text>L-threonyl-[protein] + ATP = O-phospho-L-threonyl-[protein] + ADP + H(+)</text>
        <dbReference type="Rhea" id="RHEA:46608"/>
        <dbReference type="Rhea" id="RHEA-COMP:11060"/>
        <dbReference type="Rhea" id="RHEA-COMP:11605"/>
        <dbReference type="ChEBI" id="CHEBI:15378"/>
        <dbReference type="ChEBI" id="CHEBI:30013"/>
        <dbReference type="ChEBI" id="CHEBI:30616"/>
        <dbReference type="ChEBI" id="CHEBI:61977"/>
        <dbReference type="ChEBI" id="CHEBI:456216"/>
        <dbReference type="EC" id="2.7.11.25"/>
    </reaction>
</comment>
<dbReference type="InterPro" id="IPR025136">
    <property type="entry name" value="MAP3K_TRAF-bd"/>
</dbReference>
<keyword evidence="4" id="KW-0723">Serine/threonine-protein kinase</keyword>
<protein>
    <recommendedName>
        <fullName evidence="3">mitogen-activated protein kinase kinase kinase</fullName>
        <ecNumber evidence="3">2.7.11.25</ecNumber>
    </recommendedName>
</protein>
<keyword evidence="20" id="KW-1185">Reference proteome</keyword>
<dbReference type="EMBL" id="AAZO01007265">
    <property type="status" value="NOT_ANNOTATED_CDS"/>
    <property type="molecule type" value="Genomic_DNA"/>
</dbReference>
<evidence type="ECO:0000256" key="10">
    <source>
        <dbReference type="ARBA" id="ARBA00022842"/>
    </source>
</evidence>
<evidence type="ECO:0000313" key="19">
    <source>
        <dbReference type="EnsemblMetazoa" id="PHUM596320-PA"/>
    </source>
</evidence>
<dbReference type="eggNOG" id="KOG4279">
    <property type="taxonomic scope" value="Eukaryota"/>
</dbReference>
<dbReference type="HOGENOM" id="CLU_003687_1_1_1"/>
<dbReference type="SMART" id="SM00454">
    <property type="entry name" value="SAM"/>
    <property type="match status" value="1"/>
</dbReference>
<dbReference type="EC" id="2.7.11.25" evidence="3"/>
<comment type="similarity">
    <text evidence="2">Belongs to the protein kinase superfamily. STE Ser/Thr protein kinase family. MAP kinase kinase kinase subfamily.</text>
</comment>
<dbReference type="RefSeq" id="XP_002432644.1">
    <property type="nucleotide sequence ID" value="XM_002432599.1"/>
</dbReference>
<dbReference type="PANTHER" id="PTHR11584:SF394">
    <property type="entry name" value="APOPTOTIC SIGNAL-REGULATING KINASE 1, ISOFORM C"/>
    <property type="match status" value="1"/>
</dbReference>
<dbReference type="STRING" id="121224.E0W2Q0"/>
<dbReference type="InterPro" id="IPR043969">
    <property type="entry name" value="MAP3K_PH"/>
</dbReference>
<dbReference type="InterPro" id="IPR017441">
    <property type="entry name" value="Protein_kinase_ATP_BS"/>
</dbReference>
<proteinExistence type="inferred from homology"/>
<feature type="compositionally biased region" description="Polar residues" evidence="15">
    <location>
        <begin position="15"/>
        <end position="37"/>
    </location>
</feature>
<evidence type="ECO:0000256" key="13">
    <source>
        <dbReference type="ARBA" id="ARBA00048329"/>
    </source>
</evidence>
<evidence type="ECO:0000256" key="8">
    <source>
        <dbReference type="ARBA" id="ARBA00022777"/>
    </source>
</evidence>
<evidence type="ECO:0000256" key="12">
    <source>
        <dbReference type="ARBA" id="ARBA00047559"/>
    </source>
</evidence>
<dbReference type="OrthoDB" id="275301at2759"/>
<evidence type="ECO:0000256" key="3">
    <source>
        <dbReference type="ARBA" id="ARBA00012406"/>
    </source>
</evidence>
<dbReference type="GO" id="GO:0005524">
    <property type="term" value="F:ATP binding"/>
    <property type="evidence" value="ECO:0007669"/>
    <property type="project" value="UniProtKB-UniRule"/>
</dbReference>
<dbReference type="InterPro" id="IPR013761">
    <property type="entry name" value="SAM/pointed_sf"/>
</dbReference>
<evidence type="ECO:0000313" key="18">
    <source>
        <dbReference type="EMBL" id="EEB19906.1"/>
    </source>
</evidence>
<keyword evidence="11" id="KW-0175">Coiled coil</keyword>
<reference evidence="18" key="1">
    <citation type="submission" date="2007-04" db="EMBL/GenBank/DDBJ databases">
        <title>Annotation of Pediculus humanus corporis strain USDA.</title>
        <authorList>
            <person name="Kirkness E."/>
            <person name="Hannick L."/>
            <person name="Hass B."/>
            <person name="Bruggner R."/>
            <person name="Lawson D."/>
            <person name="Bidwell S."/>
            <person name="Joardar V."/>
            <person name="Caler E."/>
            <person name="Walenz B."/>
            <person name="Inman J."/>
            <person name="Schobel S."/>
            <person name="Galinsky K."/>
            <person name="Amedeo P."/>
            <person name="Strausberg R."/>
        </authorList>
    </citation>
    <scope>NUCLEOTIDE SEQUENCE</scope>
    <source>
        <strain evidence="18">USDA</strain>
    </source>
</reference>
<dbReference type="PROSITE" id="PS50105">
    <property type="entry name" value="SAM_DOMAIN"/>
    <property type="match status" value="1"/>
</dbReference>
<dbReference type="PANTHER" id="PTHR11584">
    <property type="entry name" value="SERINE/THREONINE PROTEIN KINASE"/>
    <property type="match status" value="1"/>
</dbReference>
<dbReference type="Pfam" id="PF20309">
    <property type="entry name" value="DRHyd-ASK"/>
    <property type="match status" value="1"/>
</dbReference>
<accession>E0W2Q0</accession>
<dbReference type="Gene3D" id="1.10.510.10">
    <property type="entry name" value="Transferase(Phosphotransferase) domain 1"/>
    <property type="match status" value="1"/>
</dbReference>
<feature type="domain" description="SAM" evidence="17">
    <location>
        <begin position="1282"/>
        <end position="1329"/>
    </location>
</feature>
<keyword evidence="5 18" id="KW-0808">Transferase</keyword>
<evidence type="ECO:0000259" key="17">
    <source>
        <dbReference type="PROSITE" id="PS50105"/>
    </source>
</evidence>
<dbReference type="Pfam" id="PF20302">
    <property type="entry name" value="HisK-N-like"/>
    <property type="match status" value="1"/>
</dbReference>
<dbReference type="EMBL" id="DS235879">
    <property type="protein sequence ID" value="EEB19906.1"/>
    <property type="molecule type" value="Genomic_DNA"/>
</dbReference>
<evidence type="ECO:0000256" key="6">
    <source>
        <dbReference type="ARBA" id="ARBA00022723"/>
    </source>
</evidence>
<feature type="compositionally biased region" description="Polar residues" evidence="15">
    <location>
        <begin position="956"/>
        <end position="967"/>
    </location>
</feature>
<keyword evidence="8 18" id="KW-0418">Kinase</keyword>
<keyword evidence="10" id="KW-0460">Magnesium</keyword>
<dbReference type="Gene3D" id="3.30.200.20">
    <property type="entry name" value="Phosphorylase Kinase, domain 1"/>
    <property type="match status" value="1"/>
</dbReference>
<dbReference type="PROSITE" id="PS00107">
    <property type="entry name" value="PROTEIN_KINASE_ATP"/>
    <property type="match status" value="1"/>
</dbReference>
<sequence>MKMPIGFVERPPSPATNASDSKSVAESLTSENSLQINSPRPQMDVACVLDLHQSEHLSHRKKALEELKIACNQINAQLHHITFEKLDFGETNMVDTFYNADVAVIDLSIQLQQSGLFYHLGVRESFGMKQNIVMLNDQNPESTLRLKVIELEKNNNDDDNDNRIFLSNSRLCDFKNNFCVTTNPTAAKFQTDDAALDMKQPLNVKLKKLLQDVEIQSKVHMKEKFLSDLRKAREIYAGAELSKVLHNLRARLDDPNILSGDVVLNLLISFREIQDYDAMVTLVDDLKTVHTKKSYISTPLIRYLYAFALNRRDKPGDKERALNVIEEALKHKENHFPDMICLCGRIYKDKFVKSDYQDSESLKNAIHWYRKGFEVQPNEYAGINLATLLVIAGGEISKSSELQHIALVLNNLIGKKGSLSSLKDYWDVATFFEISVLAEDYTKAIQAAECMYNLKPPNWYLKSTIGNISLIDRFRKKNEESESSPEEQIFQYWMEYFVEAISSEVGDIIRFPVLVLEPSKELLPSYVNVNLGAEEKSIQLWNLCLDQMKNTCKKVHDWLFPANSIKSVSLYKRDERCLFLYVHHNSDDFQMFFPNSEYRQKFYDLILEMTRDQEGMVTDLDSDLSCHQIKYEYDLDENGKRIVLGKGTYGVVFAARDLNTQVRIAVKEIPEKNLGDVQPLHEEIKLHSQLRHRNIVQYLGSVSENNYFKIFMEQVPGGSLSALLRSKWGPLKGNEGTISFYTKQMLEGLKYLHDQKIVHRDIKGDNVLVNTYSGVVKISDFGTSKRLAGICPSTETFTGTLQYMAPEVIDKGQRGYGAPADIWSLGCTIVEMATGKPPFIELGSPQAAVFKVGFYKTHPEIPAELSDRAKNFILRCFVASPDDRATAAELLEDCFLHEMICSRKGNNQKNGLRTHQSQDEWLSWIRFPFSCLKRQKSMMSASTSMAAAAATTTTSPTLETDNSLETNSTVSSTRRSSSTVYTLGESESRNGGTQTDAEQDGFYLLKKDSQRRMTLSRVLMQDEMKICDDWMMHIDHEIGDTNLTYNHLEMLLRGLKEYIADGNRQAVETMIRNIKEELEFDCEALNHLHLAIYLLQDSINKMLRSHSIKPHWMFALDNLVRDAVQAVVTVLSPELGANLAGEDLQKSRLDGNLLFSSTIQFLKNCFPLLPRPLFFSGHSYLGSSTNISTKNSVDSYGEVTPSVKLHLDQISILKSENFKLMNEVIESQKTIHGLLKQVLEENKNQIQFLNNTLEQINSVEINMTNHSPDCCLVPQISTTENYNDPELSKWLSEVVGLEQNVVDKFLTEEYTLDDVLNQITRTDLKRLNLKGGTELKIWRSILEHRSSSSNKKKEDNEDNEDWHQSLEYVDAIDCFSRQDVDT</sequence>
<dbReference type="FunCoup" id="E0W2Q0">
    <property type="interactions" value="214"/>
</dbReference>
<dbReference type="SUPFAM" id="SSF56112">
    <property type="entry name" value="Protein kinase-like (PK-like)"/>
    <property type="match status" value="1"/>
</dbReference>
<dbReference type="FunFam" id="3.30.200.20:FF:000487">
    <property type="entry name" value="Serine/threonine protein kinase, putative"/>
    <property type="match status" value="1"/>
</dbReference>
<dbReference type="PROSITE" id="PS50011">
    <property type="entry name" value="PROTEIN_KINASE_DOM"/>
    <property type="match status" value="1"/>
</dbReference>
<feature type="region of interest" description="Disordered" evidence="15">
    <location>
        <begin position="1"/>
        <end position="37"/>
    </location>
</feature>
<keyword evidence="6" id="KW-0479">Metal-binding</keyword>
<feature type="region of interest" description="Disordered" evidence="15">
    <location>
        <begin position="951"/>
        <end position="997"/>
    </location>
</feature>
<evidence type="ECO:0000256" key="4">
    <source>
        <dbReference type="ARBA" id="ARBA00022527"/>
    </source>
</evidence>
<comment type="cofactor">
    <cofactor evidence="1">
        <name>Mg(2+)</name>
        <dbReference type="ChEBI" id="CHEBI:18420"/>
    </cofactor>
</comment>
<dbReference type="Pfam" id="PF19039">
    <property type="entry name" value="ASK_PH"/>
    <property type="match status" value="1"/>
</dbReference>
<dbReference type="SUPFAM" id="SSF47769">
    <property type="entry name" value="SAM/Pointed domain"/>
    <property type="match status" value="1"/>
</dbReference>
<dbReference type="InterPro" id="IPR008271">
    <property type="entry name" value="Ser/Thr_kinase_AS"/>
</dbReference>
<dbReference type="EnsemblMetazoa" id="PHUM596320-RA">
    <property type="protein sequence ID" value="PHUM596320-PA"/>
    <property type="gene ID" value="PHUM596320"/>
</dbReference>
<dbReference type="Gene3D" id="1.10.150.50">
    <property type="entry name" value="Transcription Factor, Ets-1"/>
    <property type="match status" value="1"/>
</dbReference>
<dbReference type="GO" id="GO:0046872">
    <property type="term" value="F:metal ion binding"/>
    <property type="evidence" value="ECO:0007669"/>
    <property type="project" value="UniProtKB-KW"/>
</dbReference>
<name>E0W2Q0_PEDHC</name>
<dbReference type="Pfam" id="PF13281">
    <property type="entry name" value="MAP3K_TRAF_bd"/>
    <property type="match status" value="1"/>
</dbReference>
<dbReference type="InterPro" id="IPR000719">
    <property type="entry name" value="Prot_kinase_dom"/>
</dbReference>
<dbReference type="InParanoid" id="E0W2Q0"/>
<dbReference type="KEGG" id="phu:Phum_PHUM596320"/>
<dbReference type="Pfam" id="PF00069">
    <property type="entry name" value="Pkinase"/>
    <property type="match status" value="1"/>
</dbReference>
<reference evidence="18" key="2">
    <citation type="submission" date="2007-04" db="EMBL/GenBank/DDBJ databases">
        <title>The genome of the human body louse.</title>
        <authorList>
            <consortium name="The Human Body Louse Genome Consortium"/>
            <person name="Kirkness E."/>
            <person name="Walenz B."/>
            <person name="Hass B."/>
            <person name="Bruggner R."/>
            <person name="Strausberg R."/>
        </authorList>
    </citation>
    <scope>NUCLEOTIDE SEQUENCE</scope>
    <source>
        <strain evidence="18">USDA</strain>
    </source>
</reference>
<evidence type="ECO:0000256" key="2">
    <source>
        <dbReference type="ARBA" id="ARBA00006529"/>
    </source>
</evidence>
<evidence type="ECO:0000313" key="20">
    <source>
        <dbReference type="Proteomes" id="UP000009046"/>
    </source>
</evidence>
<keyword evidence="9 14" id="KW-0067">ATP-binding</keyword>
<dbReference type="GeneID" id="8239640"/>
<evidence type="ECO:0000259" key="16">
    <source>
        <dbReference type="PROSITE" id="PS50011"/>
    </source>
</evidence>
<dbReference type="CDD" id="cd06624">
    <property type="entry name" value="STKc_ASK"/>
    <property type="match status" value="1"/>
</dbReference>
<gene>
    <name evidence="19" type="primary">8239640</name>
    <name evidence="18" type="ORF">Phum_PHUM596320</name>
</gene>
<dbReference type="CTD" id="8239640"/>
<dbReference type="OMA" id="CLAHSKN"/>
<dbReference type="GO" id="GO:0004709">
    <property type="term" value="F:MAP kinase kinase kinase activity"/>
    <property type="evidence" value="ECO:0007669"/>
    <property type="project" value="UniProtKB-EC"/>
</dbReference>
<dbReference type="InterPro" id="IPR046873">
    <property type="entry name" value="HisK-N-like"/>
</dbReference>
<feature type="compositionally biased region" description="Low complexity" evidence="15">
    <location>
        <begin position="968"/>
        <end position="980"/>
    </location>
</feature>
<evidence type="ECO:0000256" key="11">
    <source>
        <dbReference type="ARBA" id="ARBA00023054"/>
    </source>
</evidence>
<keyword evidence="7 14" id="KW-0547">Nucleotide-binding</keyword>
<dbReference type="InterPro" id="IPR046872">
    <property type="entry name" value="DRHyd-ASK"/>
</dbReference>
<comment type="catalytic activity">
    <reaction evidence="13">
        <text>L-seryl-[protein] + ATP = O-phospho-L-seryl-[protein] + ADP + H(+)</text>
        <dbReference type="Rhea" id="RHEA:17989"/>
        <dbReference type="Rhea" id="RHEA-COMP:9863"/>
        <dbReference type="Rhea" id="RHEA-COMP:11604"/>
        <dbReference type="ChEBI" id="CHEBI:15378"/>
        <dbReference type="ChEBI" id="CHEBI:29999"/>
        <dbReference type="ChEBI" id="CHEBI:30616"/>
        <dbReference type="ChEBI" id="CHEBI:83421"/>
        <dbReference type="ChEBI" id="CHEBI:456216"/>
        <dbReference type="EC" id="2.7.11.25"/>
    </reaction>
</comment>
<evidence type="ECO:0000256" key="14">
    <source>
        <dbReference type="PROSITE-ProRule" id="PRU10141"/>
    </source>
</evidence>
<evidence type="ECO:0000256" key="15">
    <source>
        <dbReference type="SAM" id="MobiDB-lite"/>
    </source>
</evidence>